<dbReference type="InterPro" id="IPR042099">
    <property type="entry name" value="ANL_N_sf"/>
</dbReference>
<dbReference type="AlphaFoldDB" id="A0A4Z0KCG0"/>
<proteinExistence type="predicted"/>
<dbReference type="GO" id="GO:0043041">
    <property type="term" value="P:amino acid activation for nonribosomal peptide biosynthetic process"/>
    <property type="evidence" value="ECO:0007669"/>
    <property type="project" value="TreeGrafter"/>
</dbReference>
<reference evidence="2 3" key="1">
    <citation type="submission" date="2018-10" db="EMBL/GenBank/DDBJ databases">
        <title>Brevibacterium genomes from Austrain hard cheese rinds.</title>
        <authorList>
            <person name="Anast J.M."/>
            <person name="Dzieciol M."/>
            <person name="Schultz D.L."/>
            <person name="Mann E."/>
            <person name="Wagner M."/>
            <person name="Schmitz-Esser S."/>
        </authorList>
    </citation>
    <scope>NUCLEOTIDE SEQUENCE [LARGE SCALE GENOMIC DNA]</scope>
    <source>
        <strain evidence="2 3">L261</strain>
    </source>
</reference>
<gene>
    <name evidence="2" type="ORF">EB834_20690</name>
</gene>
<feature type="non-terminal residue" evidence="2">
    <location>
        <position position="53"/>
    </location>
</feature>
<dbReference type="GO" id="GO:0044550">
    <property type="term" value="P:secondary metabolite biosynthetic process"/>
    <property type="evidence" value="ECO:0007669"/>
    <property type="project" value="TreeGrafter"/>
</dbReference>
<organism evidence="2 3">
    <name type="scientific">Brevibacterium aurantiacum</name>
    <dbReference type="NCBI Taxonomy" id="273384"/>
    <lineage>
        <taxon>Bacteria</taxon>
        <taxon>Bacillati</taxon>
        <taxon>Actinomycetota</taxon>
        <taxon>Actinomycetes</taxon>
        <taxon>Micrococcales</taxon>
        <taxon>Brevibacteriaceae</taxon>
        <taxon>Brevibacterium</taxon>
    </lineage>
</organism>
<accession>A0A4Z0KCG0</accession>
<dbReference type="PANTHER" id="PTHR45527:SF1">
    <property type="entry name" value="FATTY ACID SYNTHASE"/>
    <property type="match status" value="1"/>
</dbReference>
<dbReference type="EMBL" id="RHFF01000094">
    <property type="protein sequence ID" value="TGD36022.1"/>
    <property type="molecule type" value="Genomic_DNA"/>
</dbReference>
<dbReference type="PANTHER" id="PTHR45527">
    <property type="entry name" value="NONRIBOSOMAL PEPTIDE SYNTHETASE"/>
    <property type="match status" value="1"/>
</dbReference>
<feature type="domain" description="AMP-dependent synthetase/ligase" evidence="1">
    <location>
        <begin position="5"/>
        <end position="47"/>
    </location>
</feature>
<name>A0A4Z0KCG0_BREAU</name>
<protein>
    <recommendedName>
        <fullName evidence="1">AMP-dependent synthetase/ligase domain-containing protein</fullName>
    </recommendedName>
</protein>
<comment type="caution">
    <text evidence="2">The sequence shown here is derived from an EMBL/GenBank/DDBJ whole genome shotgun (WGS) entry which is preliminary data.</text>
</comment>
<evidence type="ECO:0000313" key="3">
    <source>
        <dbReference type="Proteomes" id="UP000297736"/>
    </source>
</evidence>
<sequence>MVDATVVPIGSPVANTTVRVLDSWLRPVPTGVIGELYLGGAQLADGYIGRHDL</sequence>
<dbReference type="SUPFAM" id="SSF56801">
    <property type="entry name" value="Acetyl-CoA synthetase-like"/>
    <property type="match status" value="1"/>
</dbReference>
<dbReference type="InterPro" id="IPR000873">
    <property type="entry name" value="AMP-dep_synth/lig_dom"/>
</dbReference>
<dbReference type="GO" id="GO:0031177">
    <property type="term" value="F:phosphopantetheine binding"/>
    <property type="evidence" value="ECO:0007669"/>
    <property type="project" value="TreeGrafter"/>
</dbReference>
<dbReference type="Gene3D" id="3.40.50.12780">
    <property type="entry name" value="N-terminal domain of ligase-like"/>
    <property type="match status" value="1"/>
</dbReference>
<evidence type="ECO:0000313" key="2">
    <source>
        <dbReference type="EMBL" id="TGD36022.1"/>
    </source>
</evidence>
<evidence type="ECO:0000259" key="1">
    <source>
        <dbReference type="Pfam" id="PF00501"/>
    </source>
</evidence>
<dbReference type="Pfam" id="PF00501">
    <property type="entry name" value="AMP-binding"/>
    <property type="match status" value="1"/>
</dbReference>
<dbReference type="GO" id="GO:0005829">
    <property type="term" value="C:cytosol"/>
    <property type="evidence" value="ECO:0007669"/>
    <property type="project" value="TreeGrafter"/>
</dbReference>
<dbReference type="Proteomes" id="UP000297736">
    <property type="component" value="Unassembled WGS sequence"/>
</dbReference>